<organism evidence="2 3">
    <name type="scientific">Pseudoalteromonas porphyrae</name>
    <dbReference type="NCBI Taxonomy" id="187330"/>
    <lineage>
        <taxon>Bacteria</taxon>
        <taxon>Pseudomonadati</taxon>
        <taxon>Pseudomonadota</taxon>
        <taxon>Gammaproteobacteria</taxon>
        <taxon>Alteromonadales</taxon>
        <taxon>Pseudoalteromonadaceae</taxon>
        <taxon>Pseudoalteromonas</taxon>
    </lineage>
</organism>
<dbReference type="RefSeq" id="WP_054452387.1">
    <property type="nucleotide sequence ID" value="NZ_LHPH01000001.1"/>
</dbReference>
<keyword evidence="1" id="KW-0732">Signal</keyword>
<feature type="chain" id="PRO_5005855217" evidence="1">
    <location>
        <begin position="20"/>
        <end position="188"/>
    </location>
</feature>
<keyword evidence="3" id="KW-1185">Reference proteome</keyword>
<sequence length="188" mass="20112">MKNILISLSLLAISFSSFAKDITENELQSYMKALPAVVDWSQNQDSLQSMDFGSMLGGSEGGTSALALSALGMIKDNDLYKDFAAVTNEYGFTPEQLVSVGSEVSMAYLENIKGDLSPENKAKVNQLMGGLQSMSSTKDKGASAMMGTMGHSANAAQTQAEAPVVSDSNLNLVKQYMPQLQKLFSMVQ</sequence>
<name>A0A0N0M1Q9_9GAMM</name>
<evidence type="ECO:0000256" key="1">
    <source>
        <dbReference type="SAM" id="SignalP"/>
    </source>
</evidence>
<proteinExistence type="predicted"/>
<reference evidence="2 3" key="1">
    <citation type="submission" date="2015-08" db="EMBL/GenBank/DDBJ databases">
        <title>Draft Genome Sequence of Pseudoalteromonas porphyrae UCD-SED14.</title>
        <authorList>
            <person name="Coil D.A."/>
            <person name="Jospin G."/>
            <person name="Lee R.D."/>
            <person name="Eisen J.A."/>
        </authorList>
    </citation>
    <scope>NUCLEOTIDE SEQUENCE [LARGE SCALE GENOMIC DNA]</scope>
    <source>
        <strain evidence="2 3">UCD-SED14</strain>
    </source>
</reference>
<evidence type="ECO:0000313" key="3">
    <source>
        <dbReference type="Proteomes" id="UP000037848"/>
    </source>
</evidence>
<dbReference type="EMBL" id="LHPH01000001">
    <property type="protein sequence ID" value="KPH65508.1"/>
    <property type="molecule type" value="Genomic_DNA"/>
</dbReference>
<dbReference type="OrthoDB" id="6316154at2"/>
<dbReference type="STRING" id="187330.AMS58_05560"/>
<gene>
    <name evidence="2" type="ORF">ADS77_00825</name>
</gene>
<evidence type="ECO:0000313" key="2">
    <source>
        <dbReference type="EMBL" id="KPH65508.1"/>
    </source>
</evidence>
<dbReference type="PATRIC" id="fig|187330.3.peg.172"/>
<comment type="caution">
    <text evidence="2">The sequence shown here is derived from an EMBL/GenBank/DDBJ whole genome shotgun (WGS) entry which is preliminary data.</text>
</comment>
<feature type="signal peptide" evidence="1">
    <location>
        <begin position="1"/>
        <end position="19"/>
    </location>
</feature>
<dbReference type="Proteomes" id="UP000037848">
    <property type="component" value="Unassembled WGS sequence"/>
</dbReference>
<dbReference type="AlphaFoldDB" id="A0A0N0M1Q9"/>
<accession>A0A0N0M1Q9</accession>
<protein>
    <submittedName>
        <fullName evidence="2">Short-chain dehydrogenase</fullName>
    </submittedName>
</protein>